<keyword evidence="3" id="KW-0949">S-adenosyl-L-methionine</keyword>
<proteinExistence type="inferred from homology"/>
<dbReference type="GO" id="GO:0032259">
    <property type="term" value="P:methylation"/>
    <property type="evidence" value="ECO:0007669"/>
    <property type="project" value="UniProtKB-KW"/>
</dbReference>
<reference evidence="5 6" key="1">
    <citation type="submission" date="2015-07" db="EMBL/GenBank/DDBJ databases">
        <title>Comparative genomics of the Sigatoka disease complex on banana suggests a link between parallel evolutionary changes in Pseudocercospora fijiensis and Pseudocercospora eumusae and increased virulence on the banana host.</title>
        <authorList>
            <person name="Chang T.-C."/>
            <person name="Salvucci A."/>
            <person name="Crous P.W."/>
            <person name="Stergiopoulos I."/>
        </authorList>
    </citation>
    <scope>NUCLEOTIDE SEQUENCE [LARGE SCALE GENOMIC DNA]</scope>
    <source>
        <strain evidence="5 6">CBS 116634</strain>
    </source>
</reference>
<keyword evidence="2" id="KW-0808">Transferase</keyword>
<dbReference type="InterPro" id="IPR029063">
    <property type="entry name" value="SAM-dependent_MTases_sf"/>
</dbReference>
<dbReference type="PANTHER" id="PTHR10509">
    <property type="entry name" value="O-METHYLTRANSFERASE-RELATED"/>
    <property type="match status" value="1"/>
</dbReference>
<comment type="caution">
    <text evidence="5">The sequence shown here is derived from an EMBL/GenBank/DDBJ whole genome shotgun (WGS) entry which is preliminary data.</text>
</comment>
<dbReference type="CDD" id="cd02440">
    <property type="entry name" value="AdoMet_MTases"/>
    <property type="match status" value="1"/>
</dbReference>
<evidence type="ECO:0000256" key="4">
    <source>
        <dbReference type="ARBA" id="ARBA00023453"/>
    </source>
</evidence>
<evidence type="ECO:0000313" key="6">
    <source>
        <dbReference type="Proteomes" id="UP000073492"/>
    </source>
</evidence>
<dbReference type="PROSITE" id="PS51682">
    <property type="entry name" value="SAM_OMT_I"/>
    <property type="match status" value="1"/>
</dbReference>
<comment type="similarity">
    <text evidence="4">Belongs to the class I-like SAM-binding methyltransferase superfamily. Cation-dependent O-methyltransferase family.</text>
</comment>
<evidence type="ECO:0000256" key="3">
    <source>
        <dbReference type="ARBA" id="ARBA00022691"/>
    </source>
</evidence>
<name>A0A139IW00_9PEZI</name>
<protein>
    <recommendedName>
        <fullName evidence="7">O-methyltransferase domain-containing protein</fullName>
    </recommendedName>
</protein>
<sequence>MAQNYNVAQTKEKNEIWAAVDRYVKEHLKAEGLADIAVSTLQGKFLSLQCMALNAKNVLEVGTLGGYSSIWLASSGPEVKVTSVEVEAKNKAVADKAISNAGLSDRVDVLLGPGLEILPKVRKEVEAGDRPLFDFVFIDADKQNNLNYLNEAVQMCRSRAVVVVDNVVRKGNVASAEAASTDERVAGSREVIEAAGAHPRLQSTVIQTVGEKNYDGFMLCVVKIEKAAVVQFKSQMRSKSNLGGGDRKSLEAFSS</sequence>
<evidence type="ECO:0000256" key="1">
    <source>
        <dbReference type="ARBA" id="ARBA00022603"/>
    </source>
</evidence>
<evidence type="ECO:0008006" key="7">
    <source>
        <dbReference type="Google" id="ProtNLM"/>
    </source>
</evidence>
<dbReference type="OrthoDB" id="10251242at2759"/>
<dbReference type="GO" id="GO:0008757">
    <property type="term" value="F:S-adenosylmethionine-dependent methyltransferase activity"/>
    <property type="evidence" value="ECO:0007669"/>
    <property type="project" value="TreeGrafter"/>
</dbReference>
<dbReference type="PANTHER" id="PTHR10509:SF14">
    <property type="entry name" value="CAFFEOYL-COA O-METHYLTRANSFERASE 3-RELATED"/>
    <property type="match status" value="1"/>
</dbReference>
<dbReference type="SUPFAM" id="SSF53335">
    <property type="entry name" value="S-adenosyl-L-methionine-dependent methyltransferases"/>
    <property type="match status" value="1"/>
</dbReference>
<dbReference type="Proteomes" id="UP000073492">
    <property type="component" value="Unassembled WGS sequence"/>
</dbReference>
<dbReference type="AlphaFoldDB" id="A0A139IW00"/>
<keyword evidence="1" id="KW-0489">Methyltransferase</keyword>
<evidence type="ECO:0000256" key="2">
    <source>
        <dbReference type="ARBA" id="ARBA00022679"/>
    </source>
</evidence>
<dbReference type="InterPro" id="IPR002935">
    <property type="entry name" value="SAM_O-MeTrfase"/>
</dbReference>
<keyword evidence="6" id="KW-1185">Reference proteome</keyword>
<dbReference type="Gene3D" id="3.40.50.150">
    <property type="entry name" value="Vaccinia Virus protein VP39"/>
    <property type="match status" value="1"/>
</dbReference>
<dbReference type="InterPro" id="IPR050362">
    <property type="entry name" value="Cation-dep_OMT"/>
</dbReference>
<evidence type="ECO:0000313" key="5">
    <source>
        <dbReference type="EMBL" id="KXT18919.1"/>
    </source>
</evidence>
<accession>A0A139IW00</accession>
<dbReference type="EMBL" id="LFZO01000002">
    <property type="protein sequence ID" value="KXT18919.1"/>
    <property type="molecule type" value="Genomic_DNA"/>
</dbReference>
<dbReference type="Pfam" id="PF01596">
    <property type="entry name" value="Methyltransf_3"/>
    <property type="match status" value="1"/>
</dbReference>
<gene>
    <name evidence="5" type="ORF">AC579_3567</name>
</gene>
<organism evidence="5 6">
    <name type="scientific">Pseudocercospora musae</name>
    <dbReference type="NCBI Taxonomy" id="113226"/>
    <lineage>
        <taxon>Eukaryota</taxon>
        <taxon>Fungi</taxon>
        <taxon>Dikarya</taxon>
        <taxon>Ascomycota</taxon>
        <taxon>Pezizomycotina</taxon>
        <taxon>Dothideomycetes</taxon>
        <taxon>Dothideomycetidae</taxon>
        <taxon>Mycosphaerellales</taxon>
        <taxon>Mycosphaerellaceae</taxon>
        <taxon>Pseudocercospora</taxon>
    </lineage>
</organism>
<dbReference type="GO" id="GO:0008171">
    <property type="term" value="F:O-methyltransferase activity"/>
    <property type="evidence" value="ECO:0007669"/>
    <property type="project" value="InterPro"/>
</dbReference>
<dbReference type="STRING" id="113226.A0A139IW00"/>